<comment type="caution">
    <text evidence="2">The sequence shown here is derived from an EMBL/GenBank/DDBJ whole genome shotgun (WGS) entry which is preliminary data.</text>
</comment>
<dbReference type="NCBIfam" id="TIGR01764">
    <property type="entry name" value="excise"/>
    <property type="match status" value="1"/>
</dbReference>
<dbReference type="OrthoDB" id="9806039at2"/>
<proteinExistence type="predicted"/>
<feature type="domain" description="Helix-turn-helix" evidence="1">
    <location>
        <begin position="8"/>
        <end position="55"/>
    </location>
</feature>
<dbReference type="InterPro" id="IPR041657">
    <property type="entry name" value="HTH_17"/>
</dbReference>
<evidence type="ECO:0000259" key="1">
    <source>
        <dbReference type="Pfam" id="PF12728"/>
    </source>
</evidence>
<evidence type="ECO:0000313" key="3">
    <source>
        <dbReference type="Proteomes" id="UP000253495"/>
    </source>
</evidence>
<reference evidence="2 3" key="1">
    <citation type="submission" date="2018-07" db="EMBL/GenBank/DDBJ databases">
        <title>Genomic Encyclopedia of Type Strains, Phase III (KMG-III): the genomes of soil and plant-associated and newly described type strains.</title>
        <authorList>
            <person name="Whitman W."/>
        </authorList>
    </citation>
    <scope>NUCLEOTIDE SEQUENCE [LARGE SCALE GENOMIC DNA]</scope>
    <source>
        <strain evidence="2 3">CECT 8575</strain>
    </source>
</reference>
<evidence type="ECO:0000313" key="2">
    <source>
        <dbReference type="EMBL" id="RCW44687.1"/>
    </source>
</evidence>
<sequence>MTTVEPVLLRVEEAAEALRVGRTRIYDLIRLGRLRSVKVSGSRRIPRQELDAYVTSLLEEEN</sequence>
<organism evidence="2 3">
    <name type="scientific">Halopolyspora algeriensis</name>
    <dbReference type="NCBI Taxonomy" id="1500506"/>
    <lineage>
        <taxon>Bacteria</taxon>
        <taxon>Bacillati</taxon>
        <taxon>Actinomycetota</taxon>
        <taxon>Actinomycetes</taxon>
        <taxon>Actinomycetes incertae sedis</taxon>
        <taxon>Halopolyspora</taxon>
    </lineage>
</organism>
<dbReference type="InterPro" id="IPR010093">
    <property type="entry name" value="SinI_DNA-bd"/>
</dbReference>
<accession>A0A368VX10</accession>
<dbReference type="RefSeq" id="WP_114452794.1">
    <property type="nucleotide sequence ID" value="NZ_QPJC01000004.1"/>
</dbReference>
<dbReference type="Pfam" id="PF12728">
    <property type="entry name" value="HTH_17"/>
    <property type="match status" value="1"/>
</dbReference>
<name>A0A368VX10_9ACTN</name>
<dbReference type="AlphaFoldDB" id="A0A368VX10"/>
<dbReference type="GO" id="GO:0003677">
    <property type="term" value="F:DNA binding"/>
    <property type="evidence" value="ECO:0007669"/>
    <property type="project" value="InterPro"/>
</dbReference>
<protein>
    <submittedName>
        <fullName evidence="2">Excisionase family DNA binding protein</fullName>
    </submittedName>
</protein>
<dbReference type="EMBL" id="QPJC01000004">
    <property type="protein sequence ID" value="RCW44687.1"/>
    <property type="molecule type" value="Genomic_DNA"/>
</dbReference>
<keyword evidence="3" id="KW-1185">Reference proteome</keyword>
<gene>
    <name evidence="2" type="ORF">DFQ14_104277</name>
</gene>
<dbReference type="Proteomes" id="UP000253495">
    <property type="component" value="Unassembled WGS sequence"/>
</dbReference>